<evidence type="ECO:0000256" key="1">
    <source>
        <dbReference type="SAM" id="MobiDB-lite"/>
    </source>
</evidence>
<keyword evidence="3" id="KW-0732">Signal</keyword>
<proteinExistence type="predicted"/>
<keyword evidence="2" id="KW-0472">Membrane</keyword>
<name>A0A2T0NAU7_9ACTN</name>
<dbReference type="AlphaFoldDB" id="A0A2T0NAU7"/>
<evidence type="ECO:0000256" key="3">
    <source>
        <dbReference type="SAM" id="SignalP"/>
    </source>
</evidence>
<keyword evidence="2" id="KW-1133">Transmembrane helix</keyword>
<accession>A0A2T0NAU7</accession>
<comment type="caution">
    <text evidence="4">The sequence shown here is derived from an EMBL/GenBank/DDBJ whole genome shotgun (WGS) entry which is preliminary data.</text>
</comment>
<keyword evidence="5" id="KW-1185">Reference proteome</keyword>
<protein>
    <submittedName>
        <fullName evidence="4">Uncharacterized protein</fullName>
    </submittedName>
</protein>
<dbReference type="RefSeq" id="WP_181306870.1">
    <property type="nucleotide sequence ID" value="NZ_PVNG01000001.1"/>
</dbReference>
<dbReference type="Proteomes" id="UP000238312">
    <property type="component" value="Unassembled WGS sequence"/>
</dbReference>
<feature type="region of interest" description="Disordered" evidence="1">
    <location>
        <begin position="223"/>
        <end position="247"/>
    </location>
</feature>
<evidence type="ECO:0000256" key="2">
    <source>
        <dbReference type="SAM" id="Phobius"/>
    </source>
</evidence>
<dbReference type="EMBL" id="PVNG01000001">
    <property type="protein sequence ID" value="PRX69986.1"/>
    <property type="molecule type" value="Genomic_DNA"/>
</dbReference>
<feature type="transmembrane region" description="Helical" evidence="2">
    <location>
        <begin position="198"/>
        <end position="220"/>
    </location>
</feature>
<sequence length="247" mass="25497">MRRALMALAMVTALAAGGVPAAAAEENVPAAAAGESVPASVAGAWAVTYLDPSPPRFEGGDSYTLGFWVLQHGTHPFEGLMNPVALRFTSSDGTSLTFDGKALPEAAHYATAVALPEGTWKVEAVQGPFQPYEVGSLTVPGSLRINPVPKDLVDSVGPEADKYWDTIRPPAPIFGDAPPAALAEKPATPPSGGESGAVPAWTLLLAAAAGALLTLTALRLPALRRRRPRPDPDPPVNDEADTISIPG</sequence>
<feature type="chain" id="PRO_5015394106" evidence="3">
    <location>
        <begin position="24"/>
        <end position="247"/>
    </location>
</feature>
<reference evidence="4 5" key="1">
    <citation type="submission" date="2018-03" db="EMBL/GenBank/DDBJ databases">
        <title>Genomic Encyclopedia of Type Strains, Phase III (KMG-III): the genomes of soil and plant-associated and newly described type strains.</title>
        <authorList>
            <person name="Whitman W."/>
        </authorList>
    </citation>
    <scope>NUCLEOTIDE SEQUENCE [LARGE SCALE GENOMIC DNA]</scope>
    <source>
        <strain evidence="4 5">CGMCC 4.7104</strain>
    </source>
</reference>
<feature type="region of interest" description="Disordered" evidence="1">
    <location>
        <begin position="175"/>
        <end position="195"/>
    </location>
</feature>
<gene>
    <name evidence="4" type="ORF">B0I32_10171</name>
</gene>
<evidence type="ECO:0000313" key="4">
    <source>
        <dbReference type="EMBL" id="PRX69986.1"/>
    </source>
</evidence>
<keyword evidence="2" id="KW-0812">Transmembrane</keyword>
<evidence type="ECO:0000313" key="5">
    <source>
        <dbReference type="Proteomes" id="UP000238312"/>
    </source>
</evidence>
<feature type="signal peptide" evidence="3">
    <location>
        <begin position="1"/>
        <end position="23"/>
    </location>
</feature>
<organism evidence="4 5">
    <name type="scientific">Nonomuraea fuscirosea</name>
    <dbReference type="NCBI Taxonomy" id="1291556"/>
    <lineage>
        <taxon>Bacteria</taxon>
        <taxon>Bacillati</taxon>
        <taxon>Actinomycetota</taxon>
        <taxon>Actinomycetes</taxon>
        <taxon>Streptosporangiales</taxon>
        <taxon>Streptosporangiaceae</taxon>
        <taxon>Nonomuraea</taxon>
    </lineage>
</organism>